<organism evidence="2 3">
    <name type="scientific">Platanthera zijinensis</name>
    <dbReference type="NCBI Taxonomy" id="2320716"/>
    <lineage>
        <taxon>Eukaryota</taxon>
        <taxon>Viridiplantae</taxon>
        <taxon>Streptophyta</taxon>
        <taxon>Embryophyta</taxon>
        <taxon>Tracheophyta</taxon>
        <taxon>Spermatophyta</taxon>
        <taxon>Magnoliopsida</taxon>
        <taxon>Liliopsida</taxon>
        <taxon>Asparagales</taxon>
        <taxon>Orchidaceae</taxon>
        <taxon>Orchidoideae</taxon>
        <taxon>Orchideae</taxon>
        <taxon>Orchidinae</taxon>
        <taxon>Platanthera</taxon>
    </lineage>
</organism>
<evidence type="ECO:0000313" key="3">
    <source>
        <dbReference type="Proteomes" id="UP001418222"/>
    </source>
</evidence>
<dbReference type="EMBL" id="JBBWWQ010000014">
    <property type="protein sequence ID" value="KAK8930826.1"/>
    <property type="molecule type" value="Genomic_DNA"/>
</dbReference>
<evidence type="ECO:0000313" key="2">
    <source>
        <dbReference type="EMBL" id="KAK8930826.1"/>
    </source>
</evidence>
<evidence type="ECO:0000256" key="1">
    <source>
        <dbReference type="SAM" id="MobiDB-lite"/>
    </source>
</evidence>
<accession>A0AAP0B6K0</accession>
<dbReference type="AlphaFoldDB" id="A0AAP0B6K0"/>
<feature type="compositionally biased region" description="Basic and acidic residues" evidence="1">
    <location>
        <begin position="1"/>
        <end position="14"/>
    </location>
</feature>
<protein>
    <submittedName>
        <fullName evidence="2">Rae1-like protein</fullName>
    </submittedName>
</protein>
<gene>
    <name evidence="2" type="ORF">KSP39_PZI016573</name>
</gene>
<comment type="caution">
    <text evidence="2">The sequence shown here is derived from an EMBL/GenBank/DDBJ whole genome shotgun (WGS) entry which is preliminary data.</text>
</comment>
<reference evidence="2 3" key="1">
    <citation type="journal article" date="2022" name="Nat. Plants">
        <title>Genomes of leafy and leafless Platanthera orchids illuminate the evolution of mycoheterotrophy.</title>
        <authorList>
            <person name="Li M.H."/>
            <person name="Liu K.W."/>
            <person name="Li Z."/>
            <person name="Lu H.C."/>
            <person name="Ye Q.L."/>
            <person name="Zhang D."/>
            <person name="Wang J.Y."/>
            <person name="Li Y.F."/>
            <person name="Zhong Z.M."/>
            <person name="Liu X."/>
            <person name="Yu X."/>
            <person name="Liu D.K."/>
            <person name="Tu X.D."/>
            <person name="Liu B."/>
            <person name="Hao Y."/>
            <person name="Liao X.Y."/>
            <person name="Jiang Y.T."/>
            <person name="Sun W.H."/>
            <person name="Chen J."/>
            <person name="Chen Y.Q."/>
            <person name="Ai Y."/>
            <person name="Zhai J.W."/>
            <person name="Wu S.S."/>
            <person name="Zhou Z."/>
            <person name="Hsiao Y.Y."/>
            <person name="Wu W.L."/>
            <person name="Chen Y.Y."/>
            <person name="Lin Y.F."/>
            <person name="Hsu J.L."/>
            <person name="Li C.Y."/>
            <person name="Wang Z.W."/>
            <person name="Zhao X."/>
            <person name="Zhong W.Y."/>
            <person name="Ma X.K."/>
            <person name="Ma L."/>
            <person name="Huang J."/>
            <person name="Chen G.Z."/>
            <person name="Huang M.Z."/>
            <person name="Huang L."/>
            <person name="Peng D.H."/>
            <person name="Luo Y.B."/>
            <person name="Zou S.Q."/>
            <person name="Chen S.P."/>
            <person name="Lan S."/>
            <person name="Tsai W.C."/>
            <person name="Van de Peer Y."/>
            <person name="Liu Z.J."/>
        </authorList>
    </citation>
    <scope>NUCLEOTIDE SEQUENCE [LARGE SCALE GENOMIC DNA]</scope>
    <source>
        <strain evidence="2">Lor287</strain>
    </source>
</reference>
<feature type="region of interest" description="Disordered" evidence="1">
    <location>
        <begin position="1"/>
        <end position="31"/>
    </location>
</feature>
<sequence length="138" mass="14684">MRGWRSEVEPEVWRTTEAAGSGGGRRDRAGNEQIRLCGSTKGREGVSVLGCREGDGGGGHGALVVARGGLPDWAEAAGRGVSYDWSKGAENHNPATAKSYIYLHSPQPFGLLSKSRAHICVQEAEVKGKPRVGTTQRK</sequence>
<proteinExistence type="predicted"/>
<dbReference type="Proteomes" id="UP001418222">
    <property type="component" value="Unassembled WGS sequence"/>
</dbReference>
<name>A0AAP0B6K0_9ASPA</name>
<keyword evidence="3" id="KW-1185">Reference proteome</keyword>